<evidence type="ECO:0000256" key="1">
    <source>
        <dbReference type="ARBA" id="ARBA00022723"/>
    </source>
</evidence>
<keyword evidence="2" id="KW-0408">Iron</keyword>
<dbReference type="Proteomes" id="UP000280417">
    <property type="component" value="Unassembled WGS sequence"/>
</dbReference>
<dbReference type="InterPro" id="IPR017896">
    <property type="entry name" value="4Fe4S_Fe-S-bd"/>
</dbReference>
<dbReference type="EMBL" id="QMQA01000004">
    <property type="protein sequence ID" value="RLE15447.1"/>
    <property type="molecule type" value="Genomic_DNA"/>
</dbReference>
<feature type="domain" description="4Fe-4S ferredoxin-type" evidence="4">
    <location>
        <begin position="39"/>
        <end position="68"/>
    </location>
</feature>
<dbReference type="AlphaFoldDB" id="A0A662DLR6"/>
<accession>A0A662DLR6</accession>
<comment type="caution">
    <text evidence="5">The sequence shown here is derived from an EMBL/GenBank/DDBJ whole genome shotgun (WGS) entry which is preliminary data.</text>
</comment>
<gene>
    <name evidence="5" type="ORF">DRJ04_00310</name>
</gene>
<dbReference type="GO" id="GO:0051536">
    <property type="term" value="F:iron-sulfur cluster binding"/>
    <property type="evidence" value="ECO:0007669"/>
    <property type="project" value="UniProtKB-KW"/>
</dbReference>
<dbReference type="PROSITE" id="PS51379">
    <property type="entry name" value="4FE4S_FER_2"/>
    <property type="match status" value="2"/>
</dbReference>
<feature type="domain" description="4Fe-4S ferredoxin-type" evidence="4">
    <location>
        <begin position="3"/>
        <end position="36"/>
    </location>
</feature>
<reference evidence="5 6" key="1">
    <citation type="submission" date="2018-06" db="EMBL/GenBank/DDBJ databases">
        <title>Extensive metabolic versatility and redundancy in microbially diverse, dynamic hydrothermal sediments.</title>
        <authorList>
            <person name="Dombrowski N."/>
            <person name="Teske A."/>
            <person name="Baker B.J."/>
        </authorList>
    </citation>
    <scope>NUCLEOTIDE SEQUENCE [LARGE SCALE GENOMIC DNA]</scope>
    <source>
        <strain evidence="5">B3_G15</strain>
    </source>
</reference>
<dbReference type="GO" id="GO:0046872">
    <property type="term" value="F:metal ion binding"/>
    <property type="evidence" value="ECO:0007669"/>
    <property type="project" value="UniProtKB-KW"/>
</dbReference>
<evidence type="ECO:0000256" key="2">
    <source>
        <dbReference type="ARBA" id="ARBA00023004"/>
    </source>
</evidence>
<dbReference type="PROSITE" id="PS00198">
    <property type="entry name" value="4FE4S_FER_1"/>
    <property type="match status" value="1"/>
</dbReference>
<protein>
    <submittedName>
        <fullName evidence="5">Ferredoxin</fullName>
    </submittedName>
</protein>
<keyword evidence="3" id="KW-0411">Iron-sulfur</keyword>
<sequence length="69" mass="7868">MFIQIKIDKDKCQASSNDCRECVNICPVDIFQFKGGQIVVIPENEDECTLCYMCEGRCPAKAMKVIKLY</sequence>
<name>A0A662DLR6_UNCAE</name>
<dbReference type="Gene3D" id="3.30.70.20">
    <property type="match status" value="1"/>
</dbReference>
<evidence type="ECO:0000259" key="4">
    <source>
        <dbReference type="PROSITE" id="PS51379"/>
    </source>
</evidence>
<evidence type="ECO:0000313" key="5">
    <source>
        <dbReference type="EMBL" id="RLE15447.1"/>
    </source>
</evidence>
<dbReference type="SUPFAM" id="SSF54862">
    <property type="entry name" value="4Fe-4S ferredoxins"/>
    <property type="match status" value="1"/>
</dbReference>
<proteinExistence type="predicted"/>
<dbReference type="InterPro" id="IPR017900">
    <property type="entry name" value="4Fe4S_Fe_S_CS"/>
</dbReference>
<organism evidence="5 6">
    <name type="scientific">Aerophobetes bacterium</name>
    <dbReference type="NCBI Taxonomy" id="2030807"/>
    <lineage>
        <taxon>Bacteria</taxon>
        <taxon>Candidatus Aerophobota</taxon>
    </lineage>
</organism>
<keyword evidence="1" id="KW-0479">Metal-binding</keyword>
<dbReference type="Pfam" id="PF13187">
    <property type="entry name" value="Fer4_9"/>
    <property type="match status" value="1"/>
</dbReference>
<evidence type="ECO:0000313" key="6">
    <source>
        <dbReference type="Proteomes" id="UP000280417"/>
    </source>
</evidence>
<evidence type="ECO:0000256" key="3">
    <source>
        <dbReference type="ARBA" id="ARBA00023014"/>
    </source>
</evidence>